<evidence type="ECO:0000256" key="1">
    <source>
        <dbReference type="SAM" id="MobiDB-lite"/>
    </source>
</evidence>
<protein>
    <recommendedName>
        <fullName evidence="2">G8 domain-containing protein</fullName>
    </recommendedName>
</protein>
<dbReference type="PROSITE" id="PS51484">
    <property type="entry name" value="G8"/>
    <property type="match status" value="1"/>
</dbReference>
<accession>A0A813CFB3</accession>
<feature type="non-terminal residue" evidence="3">
    <location>
        <position position="1"/>
    </location>
</feature>
<proteinExistence type="predicted"/>
<dbReference type="OrthoDB" id="120976at2759"/>
<dbReference type="Proteomes" id="UP000601435">
    <property type="component" value="Unassembled WGS sequence"/>
</dbReference>
<dbReference type="EMBL" id="CAJNJA010100018">
    <property type="protein sequence ID" value="CAE7943575.1"/>
    <property type="molecule type" value="Genomic_DNA"/>
</dbReference>
<evidence type="ECO:0000313" key="4">
    <source>
        <dbReference type="Proteomes" id="UP000601435"/>
    </source>
</evidence>
<reference evidence="3" key="1">
    <citation type="submission" date="2021-02" db="EMBL/GenBank/DDBJ databases">
        <authorList>
            <person name="Dougan E. K."/>
            <person name="Rhodes N."/>
            <person name="Thang M."/>
            <person name="Chan C."/>
        </authorList>
    </citation>
    <scope>NUCLEOTIDE SEQUENCE</scope>
</reference>
<feature type="domain" description="G8" evidence="2">
    <location>
        <begin position="367"/>
        <end position="477"/>
    </location>
</feature>
<comment type="caution">
    <text evidence="3">The sequence shown here is derived from an EMBL/GenBank/DDBJ whole genome shotgun (WGS) entry which is preliminary data.</text>
</comment>
<feature type="compositionally biased region" description="Low complexity" evidence="1">
    <location>
        <begin position="157"/>
        <end position="236"/>
    </location>
</feature>
<keyword evidence="4" id="KW-1185">Reference proteome</keyword>
<evidence type="ECO:0000313" key="3">
    <source>
        <dbReference type="EMBL" id="CAE7943575.1"/>
    </source>
</evidence>
<gene>
    <name evidence="3" type="ORF">SNEC2469_LOCUS35108</name>
</gene>
<dbReference type="InterPro" id="IPR019316">
    <property type="entry name" value="G8_domain"/>
</dbReference>
<sequence>MAVISAKFQDQLVWPARRWAETGPTPIEWRMLPFWYTLRPDSNVDFQKMRVSFGSPGLMLATEWVGMHFPYSNSPVRRFESSGISGSCFEPYFDWLDRGGYSLWIPEVVFTSTVTSSTTSSTSTTTTSMSFTSTTTSSSSTSTGTTTATDEDDLNDTNDTNETNDTNATTETSTQTTTTSTSATATSSSTTSETRTSTTSTTSLSTTTITRSTTSRTSTTTTTTYLGTRTSTSTETTITMTTTTTSTSTTIPLAAPLRALNIFPEPRFGCAALSFLFEMCERASGLSFGPCMPNGPVIGWTNRTEMVNASLFANGTLSMVMGNREQGNYQDPMVADLVNTGCGEGGCAFFEEARVVMGPPGNWTLPESWPGRNLPQGVETVVNIPPYYHIVYNNFTAIGPVGDLKIHGKLSLAEEEGLKLLVKSIQVFAGGQFQVGTSWAPHKTTAIISFWGATFDSDPAYISLNLDWGKKVFGVYE</sequence>
<feature type="region of interest" description="Disordered" evidence="1">
    <location>
        <begin position="115"/>
        <end position="236"/>
    </location>
</feature>
<feature type="compositionally biased region" description="Low complexity" evidence="1">
    <location>
        <begin position="115"/>
        <end position="148"/>
    </location>
</feature>
<name>A0A813CFB3_9DINO</name>
<evidence type="ECO:0000259" key="2">
    <source>
        <dbReference type="PROSITE" id="PS51484"/>
    </source>
</evidence>
<organism evidence="3 4">
    <name type="scientific">Symbiodinium necroappetens</name>
    <dbReference type="NCBI Taxonomy" id="1628268"/>
    <lineage>
        <taxon>Eukaryota</taxon>
        <taxon>Sar</taxon>
        <taxon>Alveolata</taxon>
        <taxon>Dinophyceae</taxon>
        <taxon>Suessiales</taxon>
        <taxon>Symbiodiniaceae</taxon>
        <taxon>Symbiodinium</taxon>
    </lineage>
</organism>
<dbReference type="AlphaFoldDB" id="A0A813CFB3"/>
<dbReference type="Pfam" id="PF10162">
    <property type="entry name" value="G8"/>
    <property type="match status" value="1"/>
</dbReference>